<organism evidence="3 4">
    <name type="scientific">Cristinia sonorae</name>
    <dbReference type="NCBI Taxonomy" id="1940300"/>
    <lineage>
        <taxon>Eukaryota</taxon>
        <taxon>Fungi</taxon>
        <taxon>Dikarya</taxon>
        <taxon>Basidiomycota</taxon>
        <taxon>Agaricomycotina</taxon>
        <taxon>Agaricomycetes</taxon>
        <taxon>Agaricomycetidae</taxon>
        <taxon>Agaricales</taxon>
        <taxon>Pleurotineae</taxon>
        <taxon>Stephanosporaceae</taxon>
        <taxon>Cristinia</taxon>
    </lineage>
</organism>
<accession>A0A8K0UUM7</accession>
<keyword evidence="1" id="KW-1133">Transmembrane helix</keyword>
<feature type="transmembrane region" description="Helical" evidence="1">
    <location>
        <begin position="121"/>
        <end position="146"/>
    </location>
</feature>
<keyword evidence="1" id="KW-0812">Transmembrane</keyword>
<proteinExistence type="predicted"/>
<dbReference type="PANTHER" id="PTHR40465:SF1">
    <property type="entry name" value="DUF6534 DOMAIN-CONTAINING PROTEIN"/>
    <property type="match status" value="1"/>
</dbReference>
<dbReference type="PANTHER" id="PTHR40465">
    <property type="entry name" value="CHROMOSOME 1, WHOLE GENOME SHOTGUN SEQUENCE"/>
    <property type="match status" value="1"/>
</dbReference>
<dbReference type="InterPro" id="IPR045339">
    <property type="entry name" value="DUF6534"/>
</dbReference>
<feature type="transmembrane region" description="Helical" evidence="1">
    <location>
        <begin position="45"/>
        <end position="70"/>
    </location>
</feature>
<name>A0A8K0UUM7_9AGAR</name>
<protein>
    <recommendedName>
        <fullName evidence="2">DUF6534 domain-containing protein</fullName>
    </recommendedName>
</protein>
<feature type="domain" description="DUF6534" evidence="2">
    <location>
        <begin position="169"/>
        <end position="255"/>
    </location>
</feature>
<evidence type="ECO:0000313" key="4">
    <source>
        <dbReference type="Proteomes" id="UP000813824"/>
    </source>
</evidence>
<feature type="transmembrane region" description="Helical" evidence="1">
    <location>
        <begin position="12"/>
        <end position="33"/>
    </location>
</feature>
<feature type="transmembrane region" description="Helical" evidence="1">
    <location>
        <begin position="229"/>
        <end position="247"/>
    </location>
</feature>
<dbReference type="EMBL" id="JAEVFJ010000008">
    <property type="protein sequence ID" value="KAH8102916.1"/>
    <property type="molecule type" value="Genomic_DNA"/>
</dbReference>
<dbReference type="Pfam" id="PF20152">
    <property type="entry name" value="DUF6534"/>
    <property type="match status" value="1"/>
</dbReference>
<feature type="transmembrane region" description="Helical" evidence="1">
    <location>
        <begin position="196"/>
        <end position="223"/>
    </location>
</feature>
<comment type="caution">
    <text evidence="3">The sequence shown here is derived from an EMBL/GenBank/DDBJ whole genome shotgun (WGS) entry which is preliminary data.</text>
</comment>
<feature type="transmembrane region" description="Helical" evidence="1">
    <location>
        <begin position="158"/>
        <end position="184"/>
    </location>
</feature>
<dbReference type="AlphaFoldDB" id="A0A8K0UUM7"/>
<reference evidence="3" key="1">
    <citation type="journal article" date="2021" name="New Phytol.">
        <title>Evolutionary innovations through gain and loss of genes in the ectomycorrhizal Boletales.</title>
        <authorList>
            <person name="Wu G."/>
            <person name="Miyauchi S."/>
            <person name="Morin E."/>
            <person name="Kuo A."/>
            <person name="Drula E."/>
            <person name="Varga T."/>
            <person name="Kohler A."/>
            <person name="Feng B."/>
            <person name="Cao Y."/>
            <person name="Lipzen A."/>
            <person name="Daum C."/>
            <person name="Hundley H."/>
            <person name="Pangilinan J."/>
            <person name="Johnson J."/>
            <person name="Barry K."/>
            <person name="LaButti K."/>
            <person name="Ng V."/>
            <person name="Ahrendt S."/>
            <person name="Min B."/>
            <person name="Choi I.G."/>
            <person name="Park H."/>
            <person name="Plett J.M."/>
            <person name="Magnuson J."/>
            <person name="Spatafora J.W."/>
            <person name="Nagy L.G."/>
            <person name="Henrissat B."/>
            <person name="Grigoriev I.V."/>
            <person name="Yang Z.L."/>
            <person name="Xu J."/>
            <person name="Martin F.M."/>
        </authorList>
    </citation>
    <scope>NUCLEOTIDE SEQUENCE</scope>
    <source>
        <strain evidence="3">KKN 215</strain>
    </source>
</reference>
<evidence type="ECO:0000256" key="1">
    <source>
        <dbReference type="SAM" id="Phobius"/>
    </source>
</evidence>
<dbReference type="OrthoDB" id="2798516at2759"/>
<gene>
    <name evidence="3" type="ORF">BXZ70DRAFT_758832</name>
</gene>
<dbReference type="Proteomes" id="UP000813824">
    <property type="component" value="Unassembled WGS sequence"/>
</dbReference>
<sequence length="346" mass="38747">MASIPTAAEVVGGFFVLAFVAFALYGIVLAQVYEYVFSNGPKDSWYLKGNVIAITFFETLHTCLALHFIYHYSISKSGDLPELARIIWSGPATVLCEAIMVVLVHSFYIRRIWIMSGQNKWLVGMLISLLITRTAFSICTPVLMYIRMYWVAFRDSAIFTVSMSLSLLAAADFAISSTLIFYLWRSRTGHGRTDHLIRTLMAYCVNSGFITMIFSFLILIMFLVSTHTLIFGGLVQVTSKLYANSFLGSLNMRRYLREQPDTTTAINLSTFHASATRNTATTTMRSDVTAAVGGSRPLKHIKIYQETSSTAYTDTTPISPKSEYSNRTAGVISRSSYLEPYPREKV</sequence>
<evidence type="ECO:0000313" key="3">
    <source>
        <dbReference type="EMBL" id="KAH8102916.1"/>
    </source>
</evidence>
<keyword evidence="1" id="KW-0472">Membrane</keyword>
<evidence type="ECO:0000259" key="2">
    <source>
        <dbReference type="Pfam" id="PF20152"/>
    </source>
</evidence>
<keyword evidence="4" id="KW-1185">Reference proteome</keyword>
<feature type="transmembrane region" description="Helical" evidence="1">
    <location>
        <begin position="86"/>
        <end position="109"/>
    </location>
</feature>